<comment type="cofactor">
    <cofactor evidence="7">
        <name>Zn(2+)</name>
        <dbReference type="ChEBI" id="CHEBI:29105"/>
    </cofactor>
    <text evidence="7">Binds 1 zinc ion.</text>
</comment>
<dbReference type="InterPro" id="IPR024079">
    <property type="entry name" value="MetalloPept_cat_dom_sf"/>
</dbReference>
<evidence type="ECO:0000313" key="9">
    <source>
        <dbReference type="EMBL" id="KAK2597388.1"/>
    </source>
</evidence>
<keyword evidence="6 7" id="KW-0482">Metalloprotease</keyword>
<keyword evidence="5 7" id="KW-0862">Zinc</keyword>
<dbReference type="Gene3D" id="1.20.1050.40">
    <property type="entry name" value="Endopeptidase. Chain P, domain 1"/>
    <property type="match status" value="1"/>
</dbReference>
<dbReference type="Gene3D" id="3.40.390.10">
    <property type="entry name" value="Collagenase (Catalytic Domain)"/>
    <property type="match status" value="1"/>
</dbReference>
<dbReference type="Proteomes" id="UP001251528">
    <property type="component" value="Unassembled WGS sequence"/>
</dbReference>
<proteinExistence type="inferred from homology"/>
<dbReference type="InterPro" id="IPR045090">
    <property type="entry name" value="Pept_M3A_M3B"/>
</dbReference>
<dbReference type="CDD" id="cd06455">
    <property type="entry name" value="M3A_TOP"/>
    <property type="match status" value="1"/>
</dbReference>
<evidence type="ECO:0000256" key="3">
    <source>
        <dbReference type="ARBA" id="ARBA00022723"/>
    </source>
</evidence>
<keyword evidence="2 7" id="KW-0645">Protease</keyword>
<feature type="domain" description="Peptidase M3A/M3B catalytic" evidence="8">
    <location>
        <begin position="213"/>
        <end position="682"/>
    </location>
</feature>
<evidence type="ECO:0000256" key="7">
    <source>
        <dbReference type="RuleBase" id="RU003435"/>
    </source>
</evidence>
<evidence type="ECO:0000259" key="8">
    <source>
        <dbReference type="Pfam" id="PF01432"/>
    </source>
</evidence>
<dbReference type="SUPFAM" id="SSF55486">
    <property type="entry name" value="Metalloproteases ('zincins'), catalytic domain"/>
    <property type="match status" value="1"/>
</dbReference>
<evidence type="ECO:0000313" key="10">
    <source>
        <dbReference type="Proteomes" id="UP001251528"/>
    </source>
</evidence>
<dbReference type="PANTHER" id="PTHR11804">
    <property type="entry name" value="PROTEASE M3 THIMET OLIGOPEPTIDASE-RELATED"/>
    <property type="match status" value="1"/>
</dbReference>
<dbReference type="PANTHER" id="PTHR11804:SF84">
    <property type="entry name" value="SACCHAROLYSIN"/>
    <property type="match status" value="1"/>
</dbReference>
<dbReference type="GO" id="GO:0006518">
    <property type="term" value="P:peptide metabolic process"/>
    <property type="evidence" value="ECO:0007669"/>
    <property type="project" value="TreeGrafter"/>
</dbReference>
<keyword evidence="3 7" id="KW-0479">Metal-binding</keyword>
<evidence type="ECO:0000256" key="5">
    <source>
        <dbReference type="ARBA" id="ARBA00022833"/>
    </source>
</evidence>
<evidence type="ECO:0000256" key="6">
    <source>
        <dbReference type="ARBA" id="ARBA00023049"/>
    </source>
</evidence>
<dbReference type="GO" id="GO:0004222">
    <property type="term" value="F:metalloendopeptidase activity"/>
    <property type="evidence" value="ECO:0007669"/>
    <property type="project" value="InterPro"/>
</dbReference>
<reference evidence="9" key="1">
    <citation type="submission" date="2023-06" db="EMBL/GenBank/DDBJ databases">
        <title>Conoideocrella luteorostrata (Hypocreales: Clavicipitaceae), a potential biocontrol fungus for elongate hemlock scale in United States Christmas tree production areas.</title>
        <authorList>
            <person name="Barrett H."/>
            <person name="Lovett B."/>
            <person name="Macias A.M."/>
            <person name="Stajich J.E."/>
            <person name="Kasson M.T."/>
        </authorList>
    </citation>
    <scope>NUCLEOTIDE SEQUENCE</scope>
    <source>
        <strain evidence="9">ARSEF 14590</strain>
    </source>
</reference>
<dbReference type="EMBL" id="JASWJB010000106">
    <property type="protein sequence ID" value="KAK2597388.1"/>
    <property type="molecule type" value="Genomic_DNA"/>
</dbReference>
<keyword evidence="10" id="KW-1185">Reference proteome</keyword>
<keyword evidence="4 7" id="KW-0378">Hydrolase</keyword>
<dbReference type="GO" id="GO:0005758">
    <property type="term" value="C:mitochondrial intermembrane space"/>
    <property type="evidence" value="ECO:0007669"/>
    <property type="project" value="TreeGrafter"/>
</dbReference>
<evidence type="ECO:0000256" key="1">
    <source>
        <dbReference type="ARBA" id="ARBA00006040"/>
    </source>
</evidence>
<dbReference type="Gene3D" id="1.10.1370.10">
    <property type="entry name" value="Neurolysin, domain 3"/>
    <property type="match status" value="1"/>
</dbReference>
<protein>
    <recommendedName>
        <fullName evidence="8">Peptidase M3A/M3B catalytic domain-containing protein</fullName>
    </recommendedName>
</protein>
<dbReference type="InterPro" id="IPR024080">
    <property type="entry name" value="Neurolysin/TOP_N"/>
</dbReference>
<gene>
    <name evidence="9" type="ORF">QQS21_006012</name>
</gene>
<evidence type="ECO:0000256" key="2">
    <source>
        <dbReference type="ARBA" id="ARBA00022670"/>
    </source>
</evidence>
<dbReference type="GO" id="GO:0006508">
    <property type="term" value="P:proteolysis"/>
    <property type="evidence" value="ECO:0007669"/>
    <property type="project" value="UniProtKB-KW"/>
</dbReference>
<dbReference type="Pfam" id="PF01432">
    <property type="entry name" value="Peptidase_M3"/>
    <property type="match status" value="1"/>
</dbReference>
<evidence type="ECO:0000256" key="4">
    <source>
        <dbReference type="ARBA" id="ARBA00022801"/>
    </source>
</evidence>
<dbReference type="FunFam" id="3.40.390.10:FF:000074">
    <property type="entry name" value="Metalloprotease"/>
    <property type="match status" value="1"/>
</dbReference>
<comment type="similarity">
    <text evidence="1 7">Belongs to the peptidase M3 family.</text>
</comment>
<organism evidence="9 10">
    <name type="scientific">Conoideocrella luteorostrata</name>
    <dbReference type="NCBI Taxonomy" id="1105319"/>
    <lineage>
        <taxon>Eukaryota</taxon>
        <taxon>Fungi</taxon>
        <taxon>Dikarya</taxon>
        <taxon>Ascomycota</taxon>
        <taxon>Pezizomycotina</taxon>
        <taxon>Sordariomycetes</taxon>
        <taxon>Hypocreomycetidae</taxon>
        <taxon>Hypocreales</taxon>
        <taxon>Clavicipitaceae</taxon>
        <taxon>Conoideocrella</taxon>
    </lineage>
</organism>
<dbReference type="InterPro" id="IPR001567">
    <property type="entry name" value="Pept_M3A_M3B_dom"/>
</dbReference>
<sequence>MAQDIPPPLKFNITPSEISAKADALVNQAKEAINKLTSSITPDQATFENAIIPISHIENEASRDLEVILLLENVSPDPDVRKAASQAVKRAYRAYEATYANHAVFALIDAVTQGNPQHLDDESQRLLTDLRNNCADRGLKLPKEMKGRFSDITSRKMQLRGQFMENIVSYPGSLCKHEHELEGLSKTTLEGLEEDDTRRRRIPLHKATASAVYRLCSSEEIRRDVYIARERIYPGNAVLFREAVLIRDEAARMLGYTSFLDQLLPRRMMKTPAAVMDLLNDLGAKLQPFVKKEMEALQKLRGDGQPIHFWDFHYYNGKTLKGMNVDNELVAEYFPADFVLPRMLQTFERLFHLEIVEVVDRSADEVWHEDVKVFSVKDLVDGSFVGYLYTDLYPREGKYNHAADFSVRPSYIDRHGKYVFSATALICSVTPPTRDTPALLQHSDVITIFHELGHGMHDLMGRTKYASYHGWRGRRDFCEAPSQLLEYWCWVPETLKSMSCHYSYLSEKYNDHWKRMNPDALEMPPKQIPDRMVSALIATKQVNMAISTAQQVGQSIFDMKVHNPSSHEDLEKMDIRREYYASMTKVSGLQGPDDGTVMGDGYSTTPHFMWGQEANYYSYLSTRILAADMWKTCFAKDPMSREAGLRYRQMVLDKGGSVDEAKMVAAFLGREPTSDAYLEELGVGSGVVN</sequence>
<dbReference type="GO" id="GO:0046872">
    <property type="term" value="F:metal ion binding"/>
    <property type="evidence" value="ECO:0007669"/>
    <property type="project" value="UniProtKB-UniRule"/>
</dbReference>
<dbReference type="AlphaFoldDB" id="A0AAJ0FTW0"/>
<accession>A0AAJ0FTW0</accession>
<comment type="caution">
    <text evidence="9">The sequence shown here is derived from an EMBL/GenBank/DDBJ whole genome shotgun (WGS) entry which is preliminary data.</text>
</comment>
<name>A0AAJ0FTW0_9HYPO</name>
<dbReference type="InterPro" id="IPR024077">
    <property type="entry name" value="Neurolysin/TOP_dom2"/>
</dbReference>